<sequence>MSRPFYERVWVCLCKLLLLLTKLTYGDRKEIHLQQNKKGRLDVCLKHAFGKVCASSPCSACSSYATSPGEAILIFGTNRSFCFSPTTLVYFIPFRDFIFFHIILMEE</sequence>
<protein>
    <recommendedName>
        <fullName evidence="4">Secreted protein</fullName>
    </recommendedName>
</protein>
<dbReference type="EMBL" id="JYDJ01000079">
    <property type="protein sequence ID" value="KRX45259.1"/>
    <property type="molecule type" value="Genomic_DNA"/>
</dbReference>
<evidence type="ECO:0000313" key="2">
    <source>
        <dbReference type="EMBL" id="KRX45259.1"/>
    </source>
</evidence>
<organism evidence="2 3">
    <name type="scientific">Trichinella murrelli</name>
    <dbReference type="NCBI Taxonomy" id="144512"/>
    <lineage>
        <taxon>Eukaryota</taxon>
        <taxon>Metazoa</taxon>
        <taxon>Ecdysozoa</taxon>
        <taxon>Nematoda</taxon>
        <taxon>Enoplea</taxon>
        <taxon>Dorylaimia</taxon>
        <taxon>Trichinellida</taxon>
        <taxon>Trichinellidae</taxon>
        <taxon>Trichinella</taxon>
    </lineage>
</organism>
<accession>A0A0V0U1W6</accession>
<proteinExistence type="predicted"/>
<evidence type="ECO:0000256" key="1">
    <source>
        <dbReference type="SAM" id="SignalP"/>
    </source>
</evidence>
<feature type="signal peptide" evidence="1">
    <location>
        <begin position="1"/>
        <end position="26"/>
    </location>
</feature>
<dbReference type="Proteomes" id="UP000055048">
    <property type="component" value="Unassembled WGS sequence"/>
</dbReference>
<feature type="chain" id="PRO_5006869616" description="Secreted protein" evidence="1">
    <location>
        <begin position="27"/>
        <end position="107"/>
    </location>
</feature>
<keyword evidence="3" id="KW-1185">Reference proteome</keyword>
<dbReference type="AlphaFoldDB" id="A0A0V0U1W6"/>
<evidence type="ECO:0008006" key="4">
    <source>
        <dbReference type="Google" id="ProtNLM"/>
    </source>
</evidence>
<evidence type="ECO:0000313" key="3">
    <source>
        <dbReference type="Proteomes" id="UP000055048"/>
    </source>
</evidence>
<keyword evidence="1" id="KW-0732">Signal</keyword>
<reference evidence="2 3" key="1">
    <citation type="submission" date="2015-01" db="EMBL/GenBank/DDBJ databases">
        <title>Evolution of Trichinella species and genotypes.</title>
        <authorList>
            <person name="Korhonen P.K."/>
            <person name="Edoardo P."/>
            <person name="Giuseppe L.R."/>
            <person name="Gasser R.B."/>
        </authorList>
    </citation>
    <scope>NUCLEOTIDE SEQUENCE [LARGE SCALE GENOMIC DNA]</scope>
    <source>
        <strain evidence="2">ISS417</strain>
    </source>
</reference>
<name>A0A0V0U1W6_9BILA</name>
<gene>
    <name evidence="2" type="ORF">T05_8843</name>
</gene>
<comment type="caution">
    <text evidence="2">The sequence shown here is derived from an EMBL/GenBank/DDBJ whole genome shotgun (WGS) entry which is preliminary data.</text>
</comment>